<evidence type="ECO:0000313" key="2">
    <source>
        <dbReference type="Proteomes" id="UP001500945"/>
    </source>
</evidence>
<proteinExistence type="predicted"/>
<organism evidence="1 2">
    <name type="scientific">Fodinibacter luteus</name>
    <dbReference type="NCBI Taxonomy" id="552064"/>
    <lineage>
        <taxon>Bacteria</taxon>
        <taxon>Bacillati</taxon>
        <taxon>Actinomycetota</taxon>
        <taxon>Actinomycetes</taxon>
        <taxon>Micrococcales</taxon>
        <taxon>Intrasporangiaceae</taxon>
        <taxon>Fodinibacter (ex Wang et al. 2009)</taxon>
    </lineage>
</organism>
<dbReference type="Proteomes" id="UP001500945">
    <property type="component" value="Unassembled WGS sequence"/>
</dbReference>
<reference evidence="2" key="1">
    <citation type="journal article" date="2019" name="Int. J. Syst. Evol. Microbiol.">
        <title>The Global Catalogue of Microorganisms (GCM) 10K type strain sequencing project: providing services to taxonomists for standard genome sequencing and annotation.</title>
        <authorList>
            <consortium name="The Broad Institute Genomics Platform"/>
            <consortium name="The Broad Institute Genome Sequencing Center for Infectious Disease"/>
            <person name="Wu L."/>
            <person name="Ma J."/>
        </authorList>
    </citation>
    <scope>NUCLEOTIDE SEQUENCE [LARGE SCALE GENOMIC DNA]</scope>
    <source>
        <strain evidence="2">JCM 17809</strain>
    </source>
</reference>
<dbReference type="RefSeq" id="WP_345203946.1">
    <property type="nucleotide sequence ID" value="NZ_BAABGM010000009.1"/>
</dbReference>
<gene>
    <name evidence="1" type="ORF">GCM10023168_13900</name>
</gene>
<name>A0ABP8KAG5_9MICO</name>
<sequence length="151" mass="15678">MSTTTDTTTATETCPAWCVEHIRPDDVHGGARWGGDTTLHIGADVQGPTMEGRWVVGCAVDGPEPATLDAASDGQMTPDQGRAFAAAIVAACDQLEGQTATGRVARRVHSLMTAHPLDADRLEAVAAALGVDWFDLVRTDDTPDAGAPTAP</sequence>
<evidence type="ECO:0000313" key="1">
    <source>
        <dbReference type="EMBL" id="GAA4402899.1"/>
    </source>
</evidence>
<comment type="caution">
    <text evidence="1">The sequence shown here is derived from an EMBL/GenBank/DDBJ whole genome shotgun (WGS) entry which is preliminary data.</text>
</comment>
<dbReference type="EMBL" id="BAABGM010000009">
    <property type="protein sequence ID" value="GAA4402899.1"/>
    <property type="molecule type" value="Genomic_DNA"/>
</dbReference>
<protein>
    <submittedName>
        <fullName evidence="1">Uncharacterized protein</fullName>
    </submittedName>
</protein>
<keyword evidence="2" id="KW-1185">Reference proteome</keyword>
<accession>A0ABP8KAG5</accession>